<evidence type="ECO:0000256" key="2">
    <source>
        <dbReference type="ARBA" id="ARBA00004496"/>
    </source>
</evidence>
<feature type="domain" description="C2H2-type" evidence="16">
    <location>
        <begin position="517"/>
        <end position="544"/>
    </location>
</feature>
<dbReference type="InterPro" id="IPR036578">
    <property type="entry name" value="SMAD_MH1_sf"/>
</dbReference>
<keyword evidence="12" id="KW-0539">Nucleus</keyword>
<dbReference type="FunFam" id="3.90.520.10:FF:000002">
    <property type="entry name" value="Mothers against decapentaplegic homolog"/>
    <property type="match status" value="1"/>
</dbReference>
<dbReference type="GO" id="GO:0000981">
    <property type="term" value="F:DNA-binding transcription factor activity, RNA polymerase II-specific"/>
    <property type="evidence" value="ECO:0007669"/>
    <property type="project" value="TreeGrafter"/>
</dbReference>
<keyword evidence="7 13" id="KW-0863">Zinc-finger</keyword>
<keyword evidence="14" id="KW-0175">Coiled coil</keyword>
<evidence type="ECO:0000313" key="18">
    <source>
        <dbReference type="EMBL" id="KAK2723570.1"/>
    </source>
</evidence>
<feature type="region of interest" description="Disordered" evidence="15">
    <location>
        <begin position="154"/>
        <end position="208"/>
    </location>
</feature>
<feature type="compositionally biased region" description="Polar residues" evidence="15">
    <location>
        <begin position="160"/>
        <end position="197"/>
    </location>
</feature>
<evidence type="ECO:0000259" key="16">
    <source>
        <dbReference type="PROSITE" id="PS50157"/>
    </source>
</evidence>
<evidence type="ECO:0000256" key="8">
    <source>
        <dbReference type="ARBA" id="ARBA00022833"/>
    </source>
</evidence>
<keyword evidence="11" id="KW-0804">Transcription</keyword>
<dbReference type="FunFam" id="3.30.160.60:FF:000870">
    <property type="entry name" value="zinc finger protein 197 isoform X1"/>
    <property type="match status" value="2"/>
</dbReference>
<feature type="domain" description="C2H2-type" evidence="16">
    <location>
        <begin position="405"/>
        <end position="432"/>
    </location>
</feature>
<accession>A0AA88LJ07</accession>
<dbReference type="PROSITE" id="PS51075">
    <property type="entry name" value="MH1"/>
    <property type="match status" value="1"/>
</dbReference>
<dbReference type="GO" id="GO:0008270">
    <property type="term" value="F:zinc ion binding"/>
    <property type="evidence" value="ECO:0007669"/>
    <property type="project" value="UniProtKB-KW"/>
</dbReference>
<comment type="subcellular location">
    <subcellularLocation>
        <location evidence="2">Cytoplasm</location>
    </subcellularLocation>
    <subcellularLocation>
        <location evidence="1">Nucleus</location>
    </subcellularLocation>
</comment>
<dbReference type="CDD" id="cd10492">
    <property type="entry name" value="MH1_SMAD_4"/>
    <property type="match status" value="1"/>
</dbReference>
<keyword evidence="19" id="KW-1185">Reference proteome</keyword>
<dbReference type="GO" id="GO:0005737">
    <property type="term" value="C:cytoplasm"/>
    <property type="evidence" value="ECO:0007669"/>
    <property type="project" value="UniProtKB-SubCell"/>
</dbReference>
<evidence type="ECO:0000256" key="15">
    <source>
        <dbReference type="SAM" id="MobiDB-lite"/>
    </source>
</evidence>
<dbReference type="InterPro" id="IPR036236">
    <property type="entry name" value="Znf_C2H2_sf"/>
</dbReference>
<evidence type="ECO:0000256" key="12">
    <source>
        <dbReference type="ARBA" id="ARBA00023242"/>
    </source>
</evidence>
<dbReference type="PANTHER" id="PTHR23235:SF142">
    <property type="entry name" value="ZINC FINGER PROTEIN 384"/>
    <property type="match status" value="1"/>
</dbReference>
<feature type="domain" description="C2H2-type" evidence="16">
    <location>
        <begin position="377"/>
        <end position="404"/>
    </location>
</feature>
<evidence type="ECO:0000256" key="5">
    <source>
        <dbReference type="ARBA" id="ARBA00022723"/>
    </source>
</evidence>
<reference evidence="18" key="1">
    <citation type="submission" date="2023-07" db="EMBL/GenBank/DDBJ databases">
        <title>Chromosome-level genome assembly of Artemia franciscana.</title>
        <authorList>
            <person name="Jo E."/>
        </authorList>
    </citation>
    <scope>NUCLEOTIDE SEQUENCE</scope>
    <source>
        <tissue evidence="18">Whole body</tissue>
    </source>
</reference>
<evidence type="ECO:0000256" key="6">
    <source>
        <dbReference type="ARBA" id="ARBA00022737"/>
    </source>
</evidence>
<dbReference type="Pfam" id="PF00096">
    <property type="entry name" value="zf-C2H2"/>
    <property type="match status" value="7"/>
</dbReference>
<comment type="caution">
    <text evidence="18">The sequence shown here is derived from an EMBL/GenBank/DDBJ whole genome shotgun (WGS) entry which is preliminary data.</text>
</comment>
<evidence type="ECO:0000256" key="13">
    <source>
        <dbReference type="PROSITE-ProRule" id="PRU00042"/>
    </source>
</evidence>
<evidence type="ECO:0000256" key="14">
    <source>
        <dbReference type="SAM" id="Coils"/>
    </source>
</evidence>
<evidence type="ECO:0000256" key="1">
    <source>
        <dbReference type="ARBA" id="ARBA00004123"/>
    </source>
</evidence>
<dbReference type="FunFam" id="3.30.160.60:FF:000557">
    <property type="entry name" value="zinc finger and SCAN domain-containing protein 29"/>
    <property type="match status" value="1"/>
</dbReference>
<dbReference type="GO" id="GO:0005634">
    <property type="term" value="C:nucleus"/>
    <property type="evidence" value="ECO:0007669"/>
    <property type="project" value="UniProtKB-SubCell"/>
</dbReference>
<feature type="domain" description="C2H2-type" evidence="16">
    <location>
        <begin position="349"/>
        <end position="376"/>
    </location>
</feature>
<dbReference type="EMBL" id="JAVRJZ010000004">
    <property type="protein sequence ID" value="KAK2723570.1"/>
    <property type="molecule type" value="Genomic_DNA"/>
</dbReference>
<keyword evidence="5" id="KW-0479">Metal-binding</keyword>
<evidence type="ECO:0000256" key="3">
    <source>
        <dbReference type="ARBA" id="ARBA00005545"/>
    </source>
</evidence>
<proteinExistence type="inferred from homology"/>
<evidence type="ECO:0000256" key="4">
    <source>
        <dbReference type="ARBA" id="ARBA00022490"/>
    </source>
</evidence>
<dbReference type="Gene3D" id="3.30.160.60">
    <property type="entry name" value="Classic Zinc Finger"/>
    <property type="match status" value="8"/>
</dbReference>
<dbReference type="GO" id="GO:0005667">
    <property type="term" value="C:transcription regulator complex"/>
    <property type="evidence" value="ECO:0007669"/>
    <property type="project" value="InterPro"/>
</dbReference>
<organism evidence="18 19">
    <name type="scientific">Artemia franciscana</name>
    <name type="common">Brine shrimp</name>
    <name type="synonym">Artemia sanfranciscana</name>
    <dbReference type="NCBI Taxonomy" id="6661"/>
    <lineage>
        <taxon>Eukaryota</taxon>
        <taxon>Metazoa</taxon>
        <taxon>Ecdysozoa</taxon>
        <taxon>Arthropoda</taxon>
        <taxon>Crustacea</taxon>
        <taxon>Branchiopoda</taxon>
        <taxon>Anostraca</taxon>
        <taxon>Artemiidae</taxon>
        <taxon>Artemia</taxon>
    </lineage>
</organism>
<dbReference type="FunFam" id="3.30.160.60:FF:000512">
    <property type="entry name" value="zinc finger protein 197 isoform X1"/>
    <property type="match status" value="1"/>
</dbReference>
<feature type="coiled-coil region" evidence="14">
    <location>
        <begin position="34"/>
        <end position="61"/>
    </location>
</feature>
<name>A0AA88LJ07_ARTSF</name>
<evidence type="ECO:0000256" key="11">
    <source>
        <dbReference type="ARBA" id="ARBA00023163"/>
    </source>
</evidence>
<dbReference type="Proteomes" id="UP001187531">
    <property type="component" value="Unassembled WGS sequence"/>
</dbReference>
<dbReference type="SUPFAM" id="SSF57667">
    <property type="entry name" value="beta-beta-alpha zinc fingers"/>
    <property type="match status" value="4"/>
</dbReference>
<sequence length="553" mass="62685">MTSSPSPTSADPCLSIVHSLLGHRQGGESEPFSKRAIESLVKKLKEKRDELDSLITAITTNGTHPSKCVTIQRTLDGRLQVAGRKGFPHVIYARIWRWPDLQKSELKHVKCCQYAFDLKCDFVCVNPYHYERVVLPDFTGLSLHPSSTSHEDYSGYYSMESETASPSTPSMNNQLVSPTHSPHSHSLIQSQPQSTPMAQEAEDTSSDDDQNVFVSVHPMLLVENEVNFIAVSPGLSSNFPHNADNLKLESNINGDKAFATLHDNDASNEGPELPSQSSFESIWLKKEMDLDCQNEMPSHIFGIAENDVTKQEVSYTGKSPFECVICKKRFTTSASLSHHQRAHTREKPFECTKCEKTYRRKEHLSDHQRTHTGEKPFECDICQKTFRLKKHLSDHHRTHTGEKPFECDICKKSFPYSSSLSSHYRSHTGDKPFKCDICKKCFSRSSGLSYHQRTHTGEKPFGCDICGKHFITSSSLSCHQRIHTGEKPFGCDICNKCFTSSSNLSIHQRTHTGEKPFECDICKKSFTSSSNLSVHQRTHTRKKFFQMEYMKEM</sequence>
<comment type="similarity">
    <text evidence="3">Belongs to the dwarfin/SMAD family.</text>
</comment>
<dbReference type="SMART" id="SM00523">
    <property type="entry name" value="DWA"/>
    <property type="match status" value="1"/>
</dbReference>
<dbReference type="FunFam" id="3.30.160.60:FF:000624">
    <property type="entry name" value="zinc finger protein 697"/>
    <property type="match status" value="2"/>
</dbReference>
<feature type="domain" description="C2H2-type" evidence="16">
    <location>
        <begin position="489"/>
        <end position="516"/>
    </location>
</feature>
<dbReference type="PROSITE" id="PS00028">
    <property type="entry name" value="ZINC_FINGER_C2H2_1"/>
    <property type="match status" value="8"/>
</dbReference>
<evidence type="ECO:0000256" key="9">
    <source>
        <dbReference type="ARBA" id="ARBA00023015"/>
    </source>
</evidence>
<keyword evidence="9" id="KW-0805">Transcription regulation</keyword>
<keyword evidence="8" id="KW-0862">Zinc</keyword>
<evidence type="ECO:0000259" key="17">
    <source>
        <dbReference type="PROSITE" id="PS51075"/>
    </source>
</evidence>
<evidence type="ECO:0000256" key="10">
    <source>
        <dbReference type="ARBA" id="ARBA00023125"/>
    </source>
</evidence>
<dbReference type="FunFam" id="3.30.160.60:FF:001498">
    <property type="entry name" value="Zinc finger protein 404"/>
    <property type="match status" value="2"/>
</dbReference>
<dbReference type="GO" id="GO:0000978">
    <property type="term" value="F:RNA polymerase II cis-regulatory region sequence-specific DNA binding"/>
    <property type="evidence" value="ECO:0007669"/>
    <property type="project" value="TreeGrafter"/>
</dbReference>
<gene>
    <name evidence="18" type="ORF">QYM36_002049</name>
</gene>
<evidence type="ECO:0000256" key="7">
    <source>
        <dbReference type="ARBA" id="ARBA00022771"/>
    </source>
</evidence>
<dbReference type="GO" id="GO:0040024">
    <property type="term" value="P:dauer larval development"/>
    <property type="evidence" value="ECO:0007669"/>
    <property type="project" value="UniProtKB-ARBA"/>
</dbReference>
<dbReference type="InterPro" id="IPR013019">
    <property type="entry name" value="MAD_homology_MH1"/>
</dbReference>
<protein>
    <recommendedName>
        <fullName evidence="20">MAD homolog</fullName>
    </recommendedName>
</protein>
<dbReference type="Pfam" id="PF03165">
    <property type="entry name" value="MH1"/>
    <property type="match status" value="1"/>
</dbReference>
<keyword evidence="4" id="KW-0963">Cytoplasm</keyword>
<keyword evidence="10" id="KW-0238">DNA-binding</keyword>
<feature type="domain" description="C2H2-type" evidence="16">
    <location>
        <begin position="321"/>
        <end position="348"/>
    </location>
</feature>
<evidence type="ECO:0008006" key="20">
    <source>
        <dbReference type="Google" id="ProtNLM"/>
    </source>
</evidence>
<dbReference type="InterPro" id="IPR013087">
    <property type="entry name" value="Znf_C2H2_type"/>
</dbReference>
<dbReference type="InterPro" id="IPR003619">
    <property type="entry name" value="MAD_homology1_Dwarfin-type"/>
</dbReference>
<feature type="domain" description="MH1" evidence="17">
    <location>
        <begin position="15"/>
        <end position="139"/>
    </location>
</feature>
<dbReference type="Gene3D" id="3.90.520.10">
    <property type="entry name" value="SMAD MH1 domain"/>
    <property type="match status" value="1"/>
</dbReference>
<feature type="domain" description="C2H2-type" evidence="16">
    <location>
        <begin position="461"/>
        <end position="488"/>
    </location>
</feature>
<dbReference type="AlphaFoldDB" id="A0AA88LJ07"/>
<dbReference type="SUPFAM" id="SSF56366">
    <property type="entry name" value="SMAD MH1 domain"/>
    <property type="match status" value="1"/>
</dbReference>
<evidence type="ECO:0000313" key="19">
    <source>
        <dbReference type="Proteomes" id="UP001187531"/>
    </source>
</evidence>
<dbReference type="SMART" id="SM00355">
    <property type="entry name" value="ZnF_C2H2"/>
    <property type="match status" value="8"/>
</dbReference>
<feature type="domain" description="C2H2-type" evidence="16">
    <location>
        <begin position="433"/>
        <end position="460"/>
    </location>
</feature>
<dbReference type="PROSITE" id="PS50157">
    <property type="entry name" value="ZINC_FINGER_C2H2_2"/>
    <property type="match status" value="8"/>
</dbReference>
<keyword evidence="6" id="KW-0677">Repeat</keyword>
<dbReference type="PANTHER" id="PTHR23235">
    <property type="entry name" value="KRUEPPEL-LIKE TRANSCRIPTION FACTOR"/>
    <property type="match status" value="1"/>
</dbReference>